<evidence type="ECO:0000313" key="1">
    <source>
        <dbReference type="EnsemblMetazoa" id="CJA14759.1"/>
    </source>
</evidence>
<dbReference type="InterPro" id="IPR008949">
    <property type="entry name" value="Isoprenoid_synthase_dom_sf"/>
</dbReference>
<protein>
    <submittedName>
        <fullName evidence="1">Uncharacterized protein</fullName>
    </submittedName>
</protein>
<reference evidence="1" key="2">
    <citation type="submission" date="2022-06" db="UniProtKB">
        <authorList>
            <consortium name="EnsemblMetazoa"/>
        </authorList>
    </citation>
    <scope>IDENTIFICATION</scope>
    <source>
        <strain evidence="1">DF5081</strain>
    </source>
</reference>
<organism evidence="1 2">
    <name type="scientific">Caenorhabditis japonica</name>
    <dbReference type="NCBI Taxonomy" id="281687"/>
    <lineage>
        <taxon>Eukaryota</taxon>
        <taxon>Metazoa</taxon>
        <taxon>Ecdysozoa</taxon>
        <taxon>Nematoda</taxon>
        <taxon>Chromadorea</taxon>
        <taxon>Rhabditida</taxon>
        <taxon>Rhabditina</taxon>
        <taxon>Rhabditomorpha</taxon>
        <taxon>Rhabditoidea</taxon>
        <taxon>Rhabditidae</taxon>
        <taxon>Peloderinae</taxon>
        <taxon>Caenorhabditis</taxon>
    </lineage>
</organism>
<evidence type="ECO:0000313" key="2">
    <source>
        <dbReference type="Proteomes" id="UP000005237"/>
    </source>
</evidence>
<accession>A0A8R1DZ98</accession>
<keyword evidence="2" id="KW-1185">Reference proteome</keyword>
<reference evidence="2" key="1">
    <citation type="submission" date="2010-08" db="EMBL/GenBank/DDBJ databases">
        <authorList>
            <consortium name="Caenorhabditis japonica Sequencing Consortium"/>
            <person name="Wilson R.K."/>
        </authorList>
    </citation>
    <scope>NUCLEOTIDE SEQUENCE [LARGE SCALE GENOMIC DNA]</scope>
    <source>
        <strain evidence="2">DF5081</strain>
    </source>
</reference>
<sequence>MMLRKFKEDGDAEKARQIVVNSDGMEKTRRLIERYSEKAVELASSLPNRNKSTEQLIKLAVAQAERKF</sequence>
<dbReference type="Gene3D" id="1.10.600.10">
    <property type="entry name" value="Farnesyl Diphosphate Synthase"/>
    <property type="match status" value="1"/>
</dbReference>
<dbReference type="Proteomes" id="UP000005237">
    <property type="component" value="Unassembled WGS sequence"/>
</dbReference>
<dbReference type="AlphaFoldDB" id="A0A8R1DZ98"/>
<name>A0A8R1DZ98_CAEJA</name>
<dbReference type="SUPFAM" id="SSF48576">
    <property type="entry name" value="Terpenoid synthases"/>
    <property type="match status" value="1"/>
</dbReference>
<dbReference type="EnsemblMetazoa" id="CJA14759.1">
    <property type="protein sequence ID" value="CJA14759.1"/>
    <property type="gene ID" value="WBGene00133963"/>
</dbReference>
<proteinExistence type="predicted"/>